<evidence type="ECO:0000313" key="2">
    <source>
        <dbReference type="WBParaSite" id="JU765_v2.g15658.t1"/>
    </source>
</evidence>
<name>A0AC34QFD4_9BILA</name>
<accession>A0AC34QFD4</accession>
<protein>
    <submittedName>
        <fullName evidence="2">RGS domain-containing protein</fullName>
    </submittedName>
</protein>
<evidence type="ECO:0000313" key="1">
    <source>
        <dbReference type="Proteomes" id="UP000887576"/>
    </source>
</evidence>
<dbReference type="WBParaSite" id="JU765_v2.g15658.t1">
    <property type="protein sequence ID" value="JU765_v2.g15658.t1"/>
    <property type="gene ID" value="JU765_v2.g15658"/>
</dbReference>
<proteinExistence type="predicted"/>
<reference evidence="2" key="1">
    <citation type="submission" date="2022-11" db="UniProtKB">
        <authorList>
            <consortium name="WormBaseParasite"/>
        </authorList>
    </citation>
    <scope>IDENTIFICATION</scope>
</reference>
<organism evidence="1 2">
    <name type="scientific">Panagrolaimus sp. JU765</name>
    <dbReference type="NCBI Taxonomy" id="591449"/>
    <lineage>
        <taxon>Eukaryota</taxon>
        <taxon>Metazoa</taxon>
        <taxon>Ecdysozoa</taxon>
        <taxon>Nematoda</taxon>
        <taxon>Chromadorea</taxon>
        <taxon>Rhabditida</taxon>
        <taxon>Tylenchina</taxon>
        <taxon>Panagrolaimomorpha</taxon>
        <taxon>Panagrolaimoidea</taxon>
        <taxon>Panagrolaimidae</taxon>
        <taxon>Panagrolaimus</taxon>
    </lineage>
</organism>
<dbReference type="Proteomes" id="UP000887576">
    <property type="component" value="Unplaced"/>
</dbReference>
<sequence>MPYLCLQNCEPGWGYDCRTGLIISISDVGYLRTTPYKKRFDYYYEQKPFHLDWFLNYDDIGYWIINENPNVYIFMEFYFANYQNCEFAFKFRCLTKLITAEKSDNYPPEATHFVEDVTYGKEMWIFFDRKYSSLFDSNGRNKFLEKVWKGEQKLTKEQENVECSVLIFANNFKKTTVKQMKLSQVLQFCDDIKNEKYPEYETILWSKVTELPERISVFNEKFRERMTIFGKKCFKSFEFLRNPKNKNLTEKEQQTDDIVGDEVQMDSQTIIMDKNSLSFIEPKILQRLKTKIVFLNNKQVHLDLQLIGKNLDKKQLIRQKYLSAHAHKSAPTMIDNGFV</sequence>